<evidence type="ECO:0000313" key="1">
    <source>
        <dbReference type="EMBL" id="KAI8527541.1"/>
    </source>
</evidence>
<keyword evidence="2" id="KW-1185">Reference proteome</keyword>
<comment type="caution">
    <text evidence="1">The sequence shown here is derived from an EMBL/GenBank/DDBJ whole genome shotgun (WGS) entry which is preliminary data.</text>
</comment>
<proteinExistence type="predicted"/>
<reference evidence="1" key="1">
    <citation type="submission" date="2022-02" db="EMBL/GenBank/DDBJ databases">
        <title>Plant Genome Project.</title>
        <authorList>
            <person name="Zhang R.-G."/>
        </authorList>
    </citation>
    <scope>NUCLEOTIDE SEQUENCE</scope>
    <source>
        <strain evidence="1">AT1</strain>
    </source>
</reference>
<protein>
    <submittedName>
        <fullName evidence="1">Uncharacterized protein</fullName>
    </submittedName>
</protein>
<evidence type="ECO:0000313" key="2">
    <source>
        <dbReference type="Proteomes" id="UP001062846"/>
    </source>
</evidence>
<name>A0ACC0LH00_RHOML</name>
<dbReference type="Proteomes" id="UP001062846">
    <property type="component" value="Chromosome 12"/>
</dbReference>
<accession>A0ACC0LH00</accession>
<gene>
    <name evidence="1" type="ORF">RHMOL_Rhmol12G0083200</name>
</gene>
<dbReference type="EMBL" id="CM046399">
    <property type="protein sequence ID" value="KAI8527541.1"/>
    <property type="molecule type" value="Genomic_DNA"/>
</dbReference>
<organism evidence="1 2">
    <name type="scientific">Rhododendron molle</name>
    <name type="common">Chinese azalea</name>
    <name type="synonym">Azalea mollis</name>
    <dbReference type="NCBI Taxonomy" id="49168"/>
    <lineage>
        <taxon>Eukaryota</taxon>
        <taxon>Viridiplantae</taxon>
        <taxon>Streptophyta</taxon>
        <taxon>Embryophyta</taxon>
        <taxon>Tracheophyta</taxon>
        <taxon>Spermatophyta</taxon>
        <taxon>Magnoliopsida</taxon>
        <taxon>eudicotyledons</taxon>
        <taxon>Gunneridae</taxon>
        <taxon>Pentapetalae</taxon>
        <taxon>asterids</taxon>
        <taxon>Ericales</taxon>
        <taxon>Ericaceae</taxon>
        <taxon>Ericoideae</taxon>
        <taxon>Rhodoreae</taxon>
        <taxon>Rhododendron</taxon>
    </lineage>
</organism>
<sequence length="378" mass="42485">MENWIRQTRLRFYGVGDENKEESSNIRDRSLQPQKIQSSRGEKKKSQTWLQRQFSRQTSQDFDSSNGSEYAAAVAAAAYAINLLEELSIAEQKRKSEGADTSLTKIKSRTEDTSTRVPEAGYSGRISRRLSDELSMTNLENRDKSVPLSVAKDEKIPEKAVRPALSIKKTASFADKPLGTTASPEKAVRPAPSIKKTASFADKPTAIPEKAVRPAPSIKKTASFADKPLDTTTSQKPESVLSKIELPSAKPPAFQPTDFKRQSLTRPGIEETEADAWEDAEMDKIEERYDKLSATILDWESKKKAKAKRQRDKTESELERRRAKAMKHYRSEMENIDKIAGGARAQAEENRRNEEFKVKEKANKIRSTGKIPPTCLCF</sequence>